<evidence type="ECO:0000256" key="2">
    <source>
        <dbReference type="SAM" id="MobiDB-lite"/>
    </source>
</evidence>
<accession>A0AAV4BM48</accession>
<keyword evidence="1" id="KW-0175">Coiled coil</keyword>
<dbReference type="PANTHER" id="PTHR22588">
    <property type="entry name" value="VWFA DOMAIN-CONTAINING PROTEIN"/>
    <property type="match status" value="1"/>
</dbReference>
<feature type="domain" description="VWFA" evidence="4">
    <location>
        <begin position="93"/>
        <end position="229"/>
    </location>
</feature>
<feature type="compositionally biased region" description="Low complexity" evidence="2">
    <location>
        <begin position="72"/>
        <end position="83"/>
    </location>
</feature>
<evidence type="ECO:0000313" key="6">
    <source>
        <dbReference type="Proteomes" id="UP000735302"/>
    </source>
</evidence>
<reference evidence="5 6" key="1">
    <citation type="journal article" date="2021" name="Elife">
        <title>Chloroplast acquisition without the gene transfer in kleptoplastic sea slugs, Plakobranchus ocellatus.</title>
        <authorList>
            <person name="Maeda T."/>
            <person name="Takahashi S."/>
            <person name="Yoshida T."/>
            <person name="Shimamura S."/>
            <person name="Takaki Y."/>
            <person name="Nagai Y."/>
            <person name="Toyoda A."/>
            <person name="Suzuki Y."/>
            <person name="Arimoto A."/>
            <person name="Ishii H."/>
            <person name="Satoh N."/>
            <person name="Nishiyama T."/>
            <person name="Hasebe M."/>
            <person name="Maruyama T."/>
            <person name="Minagawa J."/>
            <person name="Obokata J."/>
            <person name="Shigenobu S."/>
        </authorList>
    </citation>
    <scope>NUCLEOTIDE SEQUENCE [LARGE SCALE GENOMIC DNA]</scope>
</reference>
<dbReference type="GO" id="GO:0005581">
    <property type="term" value="C:collagen trimer"/>
    <property type="evidence" value="ECO:0007669"/>
    <property type="project" value="UniProtKB-KW"/>
</dbReference>
<dbReference type="Gene3D" id="3.40.50.410">
    <property type="entry name" value="von Willebrand factor, type A domain"/>
    <property type="match status" value="1"/>
</dbReference>
<feature type="signal peptide" evidence="3">
    <location>
        <begin position="1"/>
        <end position="18"/>
    </location>
</feature>
<dbReference type="AlphaFoldDB" id="A0AAV4BM48"/>
<organism evidence="5 6">
    <name type="scientific">Plakobranchus ocellatus</name>
    <dbReference type="NCBI Taxonomy" id="259542"/>
    <lineage>
        <taxon>Eukaryota</taxon>
        <taxon>Metazoa</taxon>
        <taxon>Spiralia</taxon>
        <taxon>Lophotrochozoa</taxon>
        <taxon>Mollusca</taxon>
        <taxon>Gastropoda</taxon>
        <taxon>Heterobranchia</taxon>
        <taxon>Euthyneura</taxon>
        <taxon>Panpulmonata</taxon>
        <taxon>Sacoglossa</taxon>
        <taxon>Placobranchoidea</taxon>
        <taxon>Plakobranchidae</taxon>
        <taxon>Plakobranchus</taxon>
    </lineage>
</organism>
<comment type="caution">
    <text evidence="5">The sequence shown here is derived from an EMBL/GenBank/DDBJ whole genome shotgun (WGS) entry which is preliminary data.</text>
</comment>
<evidence type="ECO:0000259" key="4">
    <source>
        <dbReference type="PROSITE" id="PS50234"/>
    </source>
</evidence>
<dbReference type="EMBL" id="BLXT01005154">
    <property type="protein sequence ID" value="GFO20472.1"/>
    <property type="molecule type" value="Genomic_DNA"/>
</dbReference>
<dbReference type="Pfam" id="PF00092">
    <property type="entry name" value="VWA"/>
    <property type="match status" value="1"/>
</dbReference>
<dbReference type="InterPro" id="IPR036465">
    <property type="entry name" value="vWFA_dom_sf"/>
</dbReference>
<feature type="coiled-coil region" evidence="1">
    <location>
        <begin position="254"/>
        <end position="287"/>
    </location>
</feature>
<dbReference type="PROSITE" id="PS50234">
    <property type="entry name" value="VWFA"/>
    <property type="match status" value="1"/>
</dbReference>
<dbReference type="SUPFAM" id="SSF53300">
    <property type="entry name" value="vWA-like"/>
    <property type="match status" value="1"/>
</dbReference>
<sequence>MARLQLALFLLLLPLVLTCDLCERMDNMGSMGNMQQMSWQQQQMMQQMMMQQQMGMGQWPQNQGWGGWGDKPQPQQPQRPQQPSGSGCQGFADVVLLLDSSGSIGEENFRKQLDFVSQVVGSFQLSNQARRGYQFGVLSFSQSVKEEFPLNKYYTIRELRDAIRNIPFMGQNTDTHKALEYALRTSFQSNKGGRNGAVKIVLVITDGRSNVPAETESMVVTIDLGGGVSGGGQGGGRTWTMQDYMRWKMEQELMKKEQESARMMLEAIETAQKNERERREKREHREEEMEAMVTIEGKMHEAVAMKAHFEQMSYKAMEMKHHFYFMVTSEMIKMCPLGDHRDDVMLLMMHGVK</sequence>
<protein>
    <submittedName>
        <fullName evidence="5">Collagen alpha-1(Xii) chain</fullName>
    </submittedName>
</protein>
<feature type="chain" id="PRO_5043338011" evidence="3">
    <location>
        <begin position="19"/>
        <end position="353"/>
    </location>
</feature>
<evidence type="ECO:0000256" key="1">
    <source>
        <dbReference type="SAM" id="Coils"/>
    </source>
</evidence>
<dbReference type="SMART" id="SM00327">
    <property type="entry name" value="VWA"/>
    <property type="match status" value="1"/>
</dbReference>
<dbReference type="InterPro" id="IPR002035">
    <property type="entry name" value="VWF_A"/>
</dbReference>
<dbReference type="PRINTS" id="PR00453">
    <property type="entry name" value="VWFADOMAIN"/>
</dbReference>
<keyword evidence="3" id="KW-0732">Signal</keyword>
<gene>
    <name evidence="5" type="ORF">PoB_004697700</name>
</gene>
<feature type="region of interest" description="Disordered" evidence="2">
    <location>
        <begin position="57"/>
        <end position="87"/>
    </location>
</feature>
<keyword evidence="5" id="KW-0176">Collagen</keyword>
<keyword evidence="6" id="KW-1185">Reference proteome</keyword>
<name>A0AAV4BM48_9GAST</name>
<dbReference type="Proteomes" id="UP000735302">
    <property type="component" value="Unassembled WGS sequence"/>
</dbReference>
<evidence type="ECO:0000313" key="5">
    <source>
        <dbReference type="EMBL" id="GFO20472.1"/>
    </source>
</evidence>
<dbReference type="InterPro" id="IPR052229">
    <property type="entry name" value="Collagen-VI/PIF"/>
</dbReference>
<proteinExistence type="predicted"/>
<evidence type="ECO:0000256" key="3">
    <source>
        <dbReference type="SAM" id="SignalP"/>
    </source>
</evidence>
<dbReference type="PANTHER" id="PTHR22588:SF3">
    <property type="entry name" value="VWFA DOMAIN-CONTAINING PROTEIN"/>
    <property type="match status" value="1"/>
</dbReference>